<proteinExistence type="predicted"/>
<accession>A0AB39VKH3</accession>
<dbReference type="RefSeq" id="WP_369711770.1">
    <property type="nucleotide sequence ID" value="NZ_CP165644.1"/>
</dbReference>
<gene>
    <name evidence="1" type="ORF">AB8B22_04185</name>
</gene>
<sequence>MGRKIAFTSACMLLTASCTGLQTNLDKDSSANPVVANTSQNDEVKVIIKKEMTLKKIKSQKKIMMK</sequence>
<organism evidence="1">
    <name type="scientific">Leptotrichia rugosa</name>
    <dbReference type="NCBI Taxonomy" id="3239302"/>
    <lineage>
        <taxon>Bacteria</taxon>
        <taxon>Fusobacteriati</taxon>
        <taxon>Fusobacteriota</taxon>
        <taxon>Fusobacteriia</taxon>
        <taxon>Fusobacteriales</taxon>
        <taxon>Leptotrichiaceae</taxon>
        <taxon>Leptotrichia</taxon>
    </lineage>
</organism>
<dbReference type="AlphaFoldDB" id="A0AB39VKH3"/>
<evidence type="ECO:0000313" key="1">
    <source>
        <dbReference type="EMBL" id="XDU67619.1"/>
    </source>
</evidence>
<name>A0AB39VKH3_9FUSO</name>
<dbReference type="KEGG" id="lrug:AB8B22_04185"/>
<protein>
    <submittedName>
        <fullName evidence="1">Uncharacterized protein</fullName>
    </submittedName>
</protein>
<reference evidence="1" key="1">
    <citation type="submission" date="2024-07" db="EMBL/GenBank/DDBJ databases">
        <authorList>
            <person name="Li X.-J."/>
            <person name="Wang X."/>
        </authorList>
    </citation>
    <scope>NUCLEOTIDE SEQUENCE</scope>
    <source>
        <strain evidence="1">HSP-334</strain>
    </source>
</reference>
<dbReference type="PROSITE" id="PS51257">
    <property type="entry name" value="PROKAR_LIPOPROTEIN"/>
    <property type="match status" value="1"/>
</dbReference>
<dbReference type="EMBL" id="CP165644">
    <property type="protein sequence ID" value="XDU67619.1"/>
    <property type="molecule type" value="Genomic_DNA"/>
</dbReference>